<feature type="domain" description="Ketoreductase" evidence="3">
    <location>
        <begin position="9"/>
        <end position="191"/>
    </location>
</feature>
<dbReference type="EMBL" id="NPDY01000002">
    <property type="protein sequence ID" value="PJZ70733.1"/>
    <property type="molecule type" value="Genomic_DNA"/>
</dbReference>
<evidence type="ECO:0000313" key="5">
    <source>
        <dbReference type="EMBL" id="PJZ73941.1"/>
    </source>
</evidence>
<dbReference type="InterPro" id="IPR057326">
    <property type="entry name" value="KR_dom"/>
</dbReference>
<gene>
    <name evidence="4" type="ORF">CH360_04220</name>
    <name evidence="5" type="ORF">CH373_07360</name>
</gene>
<reference evidence="6 7" key="1">
    <citation type="submission" date="2017-07" db="EMBL/GenBank/DDBJ databases">
        <title>Leptospira spp. isolated from tropical soils.</title>
        <authorList>
            <person name="Thibeaux R."/>
            <person name="Iraola G."/>
            <person name="Ferres I."/>
            <person name="Bierque E."/>
            <person name="Girault D."/>
            <person name="Soupe-Gilbert M.-E."/>
            <person name="Picardeau M."/>
            <person name="Goarant C."/>
        </authorList>
    </citation>
    <scope>NUCLEOTIDE SEQUENCE [LARGE SCALE GENOMIC DNA]</scope>
    <source>
        <strain evidence="5 7">FH1-B-B1</strain>
        <strain evidence="4 6">FH1-B-C1</strain>
    </source>
</reference>
<evidence type="ECO:0000256" key="1">
    <source>
        <dbReference type="ARBA" id="ARBA00006484"/>
    </source>
</evidence>
<accession>A0A2M9ZPN3</accession>
<dbReference type="Pfam" id="PF00106">
    <property type="entry name" value="adh_short"/>
    <property type="match status" value="1"/>
</dbReference>
<evidence type="ECO:0000256" key="2">
    <source>
        <dbReference type="ARBA" id="ARBA00023002"/>
    </source>
</evidence>
<evidence type="ECO:0000313" key="4">
    <source>
        <dbReference type="EMBL" id="PJZ70733.1"/>
    </source>
</evidence>
<keyword evidence="6" id="KW-1185">Reference proteome</keyword>
<protein>
    <submittedName>
        <fullName evidence="5">3-ketoacyl-ACP reductase</fullName>
    </submittedName>
</protein>
<dbReference type="Proteomes" id="UP000231962">
    <property type="component" value="Unassembled WGS sequence"/>
</dbReference>
<sequence length="270" mass="30186">MHAEAWAGKTIVLTGGSSGIGEALLELLSRIQCRIINLSRTEPELVTKIGKKKEKRSAEIFHITTDLSSEKDIDKAVSKIAKITDEVNVLFNNAGITTHSRFDETRVETFHKAFAINFFGPIHLNLRLLPYLKKAKGVVLVTSTVSGLYGIPGRSVYSSSKAALHAAMDSARIELSEQGLRFITFCPPYTKTNLRSHGIDGDGNLLREGQYQGKSRSPEDVARKMIESVENKNSRLVLIDSSGFLLKWLRTVWPALLERILFKKLYKDFH</sequence>
<dbReference type="Proteomes" id="UP000231990">
    <property type="component" value="Unassembled WGS sequence"/>
</dbReference>
<dbReference type="OrthoDB" id="9775296at2"/>
<dbReference type="PANTHER" id="PTHR44196:SF1">
    <property type="entry name" value="DEHYDROGENASE_REDUCTASE SDR FAMILY MEMBER 7B"/>
    <property type="match status" value="1"/>
</dbReference>
<dbReference type="RefSeq" id="WP_100712738.1">
    <property type="nucleotide sequence ID" value="NZ_NPDY01000002.1"/>
</dbReference>
<dbReference type="GO" id="GO:0016020">
    <property type="term" value="C:membrane"/>
    <property type="evidence" value="ECO:0007669"/>
    <property type="project" value="TreeGrafter"/>
</dbReference>
<comment type="similarity">
    <text evidence="1">Belongs to the short-chain dehydrogenases/reductases (SDR) family.</text>
</comment>
<comment type="caution">
    <text evidence="5">The sequence shown here is derived from an EMBL/GenBank/DDBJ whole genome shotgun (WGS) entry which is preliminary data.</text>
</comment>
<keyword evidence="2" id="KW-0560">Oxidoreductase</keyword>
<dbReference type="PANTHER" id="PTHR44196">
    <property type="entry name" value="DEHYDROGENASE/REDUCTASE SDR FAMILY MEMBER 7B"/>
    <property type="match status" value="1"/>
</dbReference>
<dbReference type="InterPro" id="IPR002347">
    <property type="entry name" value="SDR_fam"/>
</dbReference>
<name>A0A2M9ZPN3_9LEPT</name>
<proteinExistence type="inferred from homology"/>
<organism evidence="5 7">
    <name type="scientific">Leptospira perolatii</name>
    <dbReference type="NCBI Taxonomy" id="2023191"/>
    <lineage>
        <taxon>Bacteria</taxon>
        <taxon>Pseudomonadati</taxon>
        <taxon>Spirochaetota</taxon>
        <taxon>Spirochaetia</taxon>
        <taxon>Leptospirales</taxon>
        <taxon>Leptospiraceae</taxon>
        <taxon>Leptospira</taxon>
    </lineage>
</organism>
<evidence type="ECO:0000313" key="7">
    <source>
        <dbReference type="Proteomes" id="UP000231990"/>
    </source>
</evidence>
<evidence type="ECO:0000259" key="3">
    <source>
        <dbReference type="SMART" id="SM00822"/>
    </source>
</evidence>
<dbReference type="EMBL" id="NPDZ01000003">
    <property type="protein sequence ID" value="PJZ73941.1"/>
    <property type="molecule type" value="Genomic_DNA"/>
</dbReference>
<dbReference type="SUPFAM" id="SSF51735">
    <property type="entry name" value="NAD(P)-binding Rossmann-fold domains"/>
    <property type="match status" value="1"/>
</dbReference>
<evidence type="ECO:0000313" key="6">
    <source>
        <dbReference type="Proteomes" id="UP000231962"/>
    </source>
</evidence>
<dbReference type="SMART" id="SM00822">
    <property type="entry name" value="PKS_KR"/>
    <property type="match status" value="1"/>
</dbReference>
<dbReference type="PRINTS" id="PR00081">
    <property type="entry name" value="GDHRDH"/>
</dbReference>
<dbReference type="GO" id="GO:0016491">
    <property type="term" value="F:oxidoreductase activity"/>
    <property type="evidence" value="ECO:0007669"/>
    <property type="project" value="UniProtKB-KW"/>
</dbReference>
<dbReference type="InterPro" id="IPR036291">
    <property type="entry name" value="NAD(P)-bd_dom_sf"/>
</dbReference>
<dbReference type="AlphaFoldDB" id="A0A2M9ZPN3"/>
<dbReference type="Gene3D" id="3.40.50.720">
    <property type="entry name" value="NAD(P)-binding Rossmann-like Domain"/>
    <property type="match status" value="1"/>
</dbReference>